<accession>A0ABT5FCX4</accession>
<organism evidence="2 3">
    <name type="scientific">Psychrosphaera algicola</name>
    <dbReference type="NCBI Taxonomy" id="3023714"/>
    <lineage>
        <taxon>Bacteria</taxon>
        <taxon>Pseudomonadati</taxon>
        <taxon>Pseudomonadota</taxon>
        <taxon>Gammaproteobacteria</taxon>
        <taxon>Alteromonadales</taxon>
        <taxon>Pseudoalteromonadaceae</taxon>
        <taxon>Psychrosphaera</taxon>
    </lineage>
</organism>
<keyword evidence="2" id="KW-0378">Hydrolase</keyword>
<keyword evidence="2" id="KW-0255">Endonuclease</keyword>
<dbReference type="InterPro" id="IPR029127">
    <property type="entry name" value="MvaI_BcnI"/>
</dbReference>
<reference evidence="2 3" key="1">
    <citation type="submission" date="2023-01" db="EMBL/GenBank/DDBJ databases">
        <title>Psychrosphaera sp. nov., isolated from marine algae.</title>
        <authorList>
            <person name="Bayburt H."/>
            <person name="Choi B.J."/>
            <person name="Kim J.M."/>
            <person name="Choi D.G."/>
            <person name="Jeon C.O."/>
        </authorList>
    </citation>
    <scope>NUCLEOTIDE SEQUENCE [LARGE SCALE GENOMIC DNA]</scope>
    <source>
        <strain evidence="2 3">G1-22</strain>
    </source>
</reference>
<protein>
    <submittedName>
        <fullName evidence="2">MvaI/BcnI family restriction endonuclease</fullName>
    </submittedName>
</protein>
<dbReference type="Proteomes" id="UP001528411">
    <property type="component" value="Unassembled WGS sequence"/>
</dbReference>
<sequence>MRNRLREKHAETFWIEAESTIVDGVEHFQLKNVIHTKKPLASQLMELLESGIVTMDHLIKRNGKNNRVSEKGPLFKIDKKNLNLLFPDPVKYSLL</sequence>
<dbReference type="RefSeq" id="WP_272180286.1">
    <property type="nucleotide sequence ID" value="NZ_JAQOMS010000002.1"/>
</dbReference>
<evidence type="ECO:0000313" key="2">
    <source>
        <dbReference type="EMBL" id="MDC2888703.1"/>
    </source>
</evidence>
<keyword evidence="3" id="KW-1185">Reference proteome</keyword>
<keyword evidence="2" id="KW-0540">Nuclease</keyword>
<dbReference type="GO" id="GO:0004519">
    <property type="term" value="F:endonuclease activity"/>
    <property type="evidence" value="ECO:0007669"/>
    <property type="project" value="UniProtKB-KW"/>
</dbReference>
<evidence type="ECO:0000313" key="3">
    <source>
        <dbReference type="Proteomes" id="UP001528411"/>
    </source>
</evidence>
<dbReference type="Pfam" id="PF15515">
    <property type="entry name" value="MvaI_BcnI"/>
    <property type="match status" value="1"/>
</dbReference>
<feature type="domain" description="MvaI/BcnI restriction endonuclease" evidence="1">
    <location>
        <begin position="2"/>
        <end position="86"/>
    </location>
</feature>
<proteinExistence type="predicted"/>
<evidence type="ECO:0000259" key="1">
    <source>
        <dbReference type="Pfam" id="PF15515"/>
    </source>
</evidence>
<gene>
    <name evidence="2" type="ORF">PN838_07900</name>
</gene>
<comment type="caution">
    <text evidence="2">The sequence shown here is derived from an EMBL/GenBank/DDBJ whole genome shotgun (WGS) entry which is preliminary data.</text>
</comment>
<name>A0ABT5FCX4_9GAMM</name>
<dbReference type="EMBL" id="JAQOMS010000002">
    <property type="protein sequence ID" value="MDC2888703.1"/>
    <property type="molecule type" value="Genomic_DNA"/>
</dbReference>